<dbReference type="Gene3D" id="2.60.270.20">
    <property type="entry name" value="Cytolysin/lectin"/>
    <property type="match status" value="1"/>
</dbReference>
<evidence type="ECO:0008006" key="3">
    <source>
        <dbReference type="Google" id="ProtNLM"/>
    </source>
</evidence>
<gene>
    <name evidence="1" type="ORF">PIIN_11407</name>
</gene>
<proteinExistence type="predicted"/>
<evidence type="ECO:0000313" key="2">
    <source>
        <dbReference type="Proteomes" id="UP000007148"/>
    </source>
</evidence>
<dbReference type="AlphaFoldDB" id="G4U1I7"/>
<dbReference type="SUPFAM" id="SSF63724">
    <property type="entry name" value="Cytolysin/lectin"/>
    <property type="match status" value="1"/>
</dbReference>
<dbReference type="InterPro" id="IPR015926">
    <property type="entry name" value="Cytolysin/lectin"/>
</dbReference>
<dbReference type="EMBL" id="CAFZ01001593">
    <property type="protein sequence ID" value="CCA77430.1"/>
    <property type="molecule type" value="Genomic_DNA"/>
</dbReference>
<dbReference type="eggNOG" id="ENOG502S59V">
    <property type="taxonomic scope" value="Eukaryota"/>
</dbReference>
<reference evidence="1 2" key="1">
    <citation type="journal article" date="2011" name="PLoS Pathog.">
        <title>Endophytic Life Strategies Decoded by Genome and Transcriptome Analyses of the Mutualistic Root Symbiont Piriformospora indica.</title>
        <authorList>
            <person name="Zuccaro A."/>
            <person name="Lahrmann U."/>
            <person name="Guldener U."/>
            <person name="Langen G."/>
            <person name="Pfiffi S."/>
            <person name="Biedenkopf D."/>
            <person name="Wong P."/>
            <person name="Samans B."/>
            <person name="Grimm C."/>
            <person name="Basiewicz M."/>
            <person name="Murat C."/>
            <person name="Martin F."/>
            <person name="Kogel K.H."/>
        </authorList>
    </citation>
    <scope>NUCLEOTIDE SEQUENCE [LARGE SCALE GENOMIC DNA]</scope>
    <source>
        <strain evidence="1 2">DSM 11827</strain>
    </source>
</reference>
<organism evidence="1 2">
    <name type="scientific">Serendipita indica (strain DSM 11827)</name>
    <name type="common">Root endophyte fungus</name>
    <name type="synonym">Piriformospora indica</name>
    <dbReference type="NCBI Taxonomy" id="1109443"/>
    <lineage>
        <taxon>Eukaryota</taxon>
        <taxon>Fungi</taxon>
        <taxon>Dikarya</taxon>
        <taxon>Basidiomycota</taxon>
        <taxon>Agaricomycotina</taxon>
        <taxon>Agaricomycetes</taxon>
        <taxon>Sebacinales</taxon>
        <taxon>Serendipitaceae</taxon>
        <taxon>Serendipita</taxon>
    </lineage>
</organism>
<keyword evidence="2" id="KW-1185">Reference proteome</keyword>
<feature type="non-terminal residue" evidence="1">
    <location>
        <position position="126"/>
    </location>
</feature>
<dbReference type="OMA" id="WCATSGE"/>
<accession>G4U1I7</accession>
<evidence type="ECO:0000313" key="1">
    <source>
        <dbReference type="EMBL" id="CCA77430.1"/>
    </source>
</evidence>
<dbReference type="InterPro" id="IPR009960">
    <property type="entry name" value="Fruit_body_lectin_fun"/>
</dbReference>
<dbReference type="OrthoDB" id="4791458at2759"/>
<dbReference type="Pfam" id="PF07367">
    <property type="entry name" value="FB_lectin"/>
    <property type="match status" value="1"/>
</dbReference>
<dbReference type="Proteomes" id="UP000007148">
    <property type="component" value="Unassembled WGS sequence"/>
</dbReference>
<dbReference type="HOGENOM" id="CLU_122482_0_0_1"/>
<protein>
    <recommendedName>
        <fullName evidence="3">Lectin</fullName>
    </recommendedName>
</protein>
<sequence length="126" mass="14073">MAYQITVRVFQTNSDAFFRCTEQSVFSSGTWTSTSDTYVLNMTGSGTSGSLRFDADTGERIIAVFGVHNYKRWCDIVTALTPADSGTKLLPEWYVEGTDRGKVKWSQLAEYSVTSTAPRARKYSIK</sequence>
<name>G4U1I7_SERID</name>
<dbReference type="STRING" id="1109443.G4U1I7"/>
<comment type="caution">
    <text evidence="1">The sequence shown here is derived from an EMBL/GenBank/DDBJ whole genome shotgun (WGS) entry which is preliminary data.</text>
</comment>
<dbReference type="InParanoid" id="G4U1I7"/>